<gene>
    <name evidence="6" type="ORF">CTAYLR_010169</name>
</gene>
<feature type="transmembrane region" description="Helical" evidence="5">
    <location>
        <begin position="378"/>
        <end position="399"/>
    </location>
</feature>
<feature type="transmembrane region" description="Helical" evidence="5">
    <location>
        <begin position="93"/>
        <end position="116"/>
    </location>
</feature>
<organism evidence="6 7">
    <name type="scientific">Chrysophaeum taylorii</name>
    <dbReference type="NCBI Taxonomy" id="2483200"/>
    <lineage>
        <taxon>Eukaryota</taxon>
        <taxon>Sar</taxon>
        <taxon>Stramenopiles</taxon>
        <taxon>Ochrophyta</taxon>
        <taxon>Pelagophyceae</taxon>
        <taxon>Pelagomonadales</taxon>
        <taxon>Pelagomonadaceae</taxon>
        <taxon>Chrysophaeum</taxon>
    </lineage>
</organism>
<reference evidence="6" key="1">
    <citation type="submission" date="2023-01" db="EMBL/GenBank/DDBJ databases">
        <title>Metagenome sequencing of chrysophaentin producing Chrysophaeum taylorii.</title>
        <authorList>
            <person name="Davison J."/>
            <person name="Bewley C."/>
        </authorList>
    </citation>
    <scope>NUCLEOTIDE SEQUENCE</scope>
    <source>
        <strain evidence="6">NIES-1699</strain>
    </source>
</reference>
<dbReference type="InterPro" id="IPR006876">
    <property type="entry name" value="LMBR1-like_membr_prot"/>
</dbReference>
<dbReference type="PANTHER" id="PTHR31652:SF0">
    <property type="entry name" value="LIMR FAMILY PROTEIN DDB_G0283707-RELATED"/>
    <property type="match status" value="1"/>
</dbReference>
<keyword evidence="3 5" id="KW-1133">Transmembrane helix</keyword>
<dbReference type="GO" id="GO:0016020">
    <property type="term" value="C:membrane"/>
    <property type="evidence" value="ECO:0007669"/>
    <property type="project" value="UniProtKB-SubCell"/>
</dbReference>
<proteinExistence type="predicted"/>
<keyword evidence="2 5" id="KW-0812">Transmembrane</keyword>
<evidence type="ECO:0000256" key="3">
    <source>
        <dbReference type="ARBA" id="ARBA00022989"/>
    </source>
</evidence>
<feature type="transmembrane region" description="Helical" evidence="5">
    <location>
        <begin position="42"/>
        <end position="64"/>
    </location>
</feature>
<sequence length="534" mass="59620">MTPSPLGWVIVVLVVCLVVVLVTVNTYLLIKWQHPEDSNEWMSSKVVIVFGLTIVELVVSGLPLDVANGSGSLGCSYEWGDDSGCARLDMEGYWYAVFGLGLVWLIACIPASLLAYEAVDEHRPWCEAVRTELVIVLGFGVLAGCMYAFLNQFVIPFREYSVSAASTGRIYRVSNVTGGVLAAMGPLEDGYTASWDEAGARLPATFFAYVTGVASWIGWVLFSAWGGVGLAALPLDLIYSYVHRPVPLDAGEVAEYRLQLQARTSELLEITKALITDREDVRRSGGWWRKRKRNAADRLRLNKLKQMVFMLETDIDDFVLCSTDRDKYEPLVYVGRLIAGIVALVHSLLWILHTILYVLVSPPASPFLNAYLLQFDKWYPLFGALACAVFSVYLLFATIKGCFKFGMRFFLLDLHPMKYNATYTNHALFNVALFIICSFPVAQFSTLAFAEYARFSDAATIFYTIENLTFFRIFFANRVFEYLLVICAALSAVYLILCPRDEPASAAKLKASLLHHQALQALNSPSYYPPHNSL</sequence>
<protein>
    <recommendedName>
        <fullName evidence="8">LMBR1-like membrane protein</fullName>
    </recommendedName>
</protein>
<feature type="transmembrane region" description="Helical" evidence="5">
    <location>
        <begin position="216"/>
        <end position="235"/>
    </location>
</feature>
<feature type="transmembrane region" description="Helical" evidence="5">
    <location>
        <begin position="479"/>
        <end position="498"/>
    </location>
</feature>
<evidence type="ECO:0008006" key="8">
    <source>
        <dbReference type="Google" id="ProtNLM"/>
    </source>
</evidence>
<feature type="transmembrane region" description="Helical" evidence="5">
    <location>
        <begin position="337"/>
        <end position="358"/>
    </location>
</feature>
<comment type="subcellular location">
    <subcellularLocation>
        <location evidence="1">Membrane</location>
        <topology evidence="1">Multi-pass membrane protein</topology>
    </subcellularLocation>
</comment>
<name>A0AAD7XQH2_9STRA</name>
<comment type="caution">
    <text evidence="6">The sequence shown here is derived from an EMBL/GenBank/DDBJ whole genome shotgun (WGS) entry which is preliminary data.</text>
</comment>
<keyword evidence="4 5" id="KW-0472">Membrane</keyword>
<keyword evidence="7" id="KW-1185">Reference proteome</keyword>
<accession>A0AAD7XQH2</accession>
<dbReference type="AlphaFoldDB" id="A0AAD7XQH2"/>
<dbReference type="EMBL" id="JAQMWT010000087">
    <property type="protein sequence ID" value="KAJ8610964.1"/>
    <property type="molecule type" value="Genomic_DNA"/>
</dbReference>
<dbReference type="Pfam" id="PF04791">
    <property type="entry name" value="LMBR1"/>
    <property type="match status" value="1"/>
</dbReference>
<evidence type="ECO:0000256" key="5">
    <source>
        <dbReference type="SAM" id="Phobius"/>
    </source>
</evidence>
<dbReference type="Proteomes" id="UP001230188">
    <property type="component" value="Unassembled WGS sequence"/>
</dbReference>
<feature type="transmembrane region" description="Helical" evidence="5">
    <location>
        <begin position="6"/>
        <end position="30"/>
    </location>
</feature>
<dbReference type="PANTHER" id="PTHR31652">
    <property type="entry name" value="LIMR FAMILY PROTEIN DDB_G0283707-RELATED"/>
    <property type="match status" value="1"/>
</dbReference>
<feature type="transmembrane region" description="Helical" evidence="5">
    <location>
        <begin position="427"/>
        <end position="450"/>
    </location>
</feature>
<evidence type="ECO:0000313" key="6">
    <source>
        <dbReference type="EMBL" id="KAJ8610964.1"/>
    </source>
</evidence>
<evidence type="ECO:0000313" key="7">
    <source>
        <dbReference type="Proteomes" id="UP001230188"/>
    </source>
</evidence>
<evidence type="ECO:0000256" key="4">
    <source>
        <dbReference type="ARBA" id="ARBA00023136"/>
    </source>
</evidence>
<evidence type="ECO:0000256" key="1">
    <source>
        <dbReference type="ARBA" id="ARBA00004141"/>
    </source>
</evidence>
<evidence type="ECO:0000256" key="2">
    <source>
        <dbReference type="ARBA" id="ARBA00022692"/>
    </source>
</evidence>
<feature type="transmembrane region" description="Helical" evidence="5">
    <location>
        <begin position="128"/>
        <end position="150"/>
    </location>
</feature>